<evidence type="ECO:0000259" key="9">
    <source>
        <dbReference type="PROSITE" id="PS50970"/>
    </source>
</evidence>
<dbReference type="PANTHER" id="PTHR11103:SF18">
    <property type="entry name" value="SLR1189 PROTEIN"/>
    <property type="match status" value="1"/>
</dbReference>
<dbReference type="SUPFAM" id="SSF51730">
    <property type="entry name" value="FAD-linked oxidoreductase"/>
    <property type="match status" value="1"/>
</dbReference>
<protein>
    <submittedName>
        <fullName evidence="10">Bifunctional homocysteine S-methyltransferase/methylenetetrahydrofolate reductase</fullName>
        <ecNumber evidence="10">1.5.1.20</ecNumber>
        <ecNumber evidence="10">2.1.1.10</ecNumber>
    </submittedName>
</protein>
<dbReference type="Gene3D" id="3.20.20.330">
    <property type="entry name" value="Homocysteine-binding-like domain"/>
    <property type="match status" value="1"/>
</dbReference>
<organism evidence="10 11">
    <name type="scientific">Candidatus Avidehalobacter gallistercoris</name>
    <dbReference type="NCBI Taxonomy" id="2840694"/>
    <lineage>
        <taxon>Bacteria</taxon>
        <taxon>Bacillati</taxon>
        <taxon>Bacillota</taxon>
        <taxon>Clostridia</taxon>
        <taxon>Eubacteriales</taxon>
        <taxon>Peptococcaceae</taxon>
        <taxon>Peptococcaceae incertae sedis</taxon>
        <taxon>Candidatus Avidehalobacter</taxon>
    </lineage>
</organism>
<keyword evidence="7 10" id="KW-0560">Oxidoreductase</keyword>
<evidence type="ECO:0000256" key="5">
    <source>
        <dbReference type="ARBA" id="ARBA00022679"/>
    </source>
</evidence>
<dbReference type="EC" id="2.1.1.10" evidence="10"/>
<keyword evidence="6" id="KW-0274">FAD</keyword>
<feature type="domain" description="Hcy-binding" evidence="9">
    <location>
        <begin position="2"/>
        <end position="280"/>
    </location>
</feature>
<comment type="cofactor">
    <cofactor evidence="8">
        <name>Zn(2+)</name>
        <dbReference type="ChEBI" id="CHEBI:29105"/>
    </cofactor>
</comment>
<proteinExistence type="predicted"/>
<dbReference type="Pfam" id="PF02219">
    <property type="entry name" value="MTHFR"/>
    <property type="match status" value="1"/>
</dbReference>
<dbReference type="AlphaFoldDB" id="A0A9D1HL52"/>
<dbReference type="GO" id="GO:0032259">
    <property type="term" value="P:methylation"/>
    <property type="evidence" value="ECO:0007669"/>
    <property type="project" value="UniProtKB-KW"/>
</dbReference>
<dbReference type="PANTHER" id="PTHR11103">
    <property type="entry name" value="SLR1189 PROTEIN"/>
    <property type="match status" value="1"/>
</dbReference>
<dbReference type="PROSITE" id="PS50970">
    <property type="entry name" value="HCY"/>
    <property type="match status" value="1"/>
</dbReference>
<evidence type="ECO:0000256" key="6">
    <source>
        <dbReference type="ARBA" id="ARBA00022827"/>
    </source>
</evidence>
<evidence type="ECO:0000256" key="2">
    <source>
        <dbReference type="ARBA" id="ARBA00004777"/>
    </source>
</evidence>
<dbReference type="Proteomes" id="UP000824124">
    <property type="component" value="Unassembled WGS sequence"/>
</dbReference>
<feature type="binding site" evidence="8">
    <location>
        <position position="265"/>
    </location>
    <ligand>
        <name>Zn(2+)</name>
        <dbReference type="ChEBI" id="CHEBI:29105"/>
    </ligand>
</feature>
<dbReference type="Pfam" id="PF02574">
    <property type="entry name" value="S-methyl_trans"/>
    <property type="match status" value="1"/>
</dbReference>
<sequence>MPNNIKEFLRDNTLLFDGAMGTYFAQLFRGQEANCESANLTHPERVLAIHRAYIQSGVNAIKTNTFGVNHGLGSISDNMRKIITAGWHIATEAADEAPNHPFVFADIGPIPPHDQADLAAEYREIVDIFLELGAVNFLFETLAGACSLTEICAYIKKKRSDAFIITSFAVQPDGFTREGASGAALYAAMQQTAADAVGFNCVSGPYHLKEYVRRLPKGGKYLSVMPNAGYPTVIGSRTFFGSNPTYFGGELAEIAALGAKIVGGCCGTTPEHIAAAAEQLNLRAESVTKLAINERVTAAPKPLPNRLLQKAESGRRLLAVELEPPADVNLPQFMAKAKMLADISVDAITIPDCPIGRARMDSSLLACKLHRELSVDVLPHLTCRDRNLNAIKALLLGLSVEGVNNVLIVTGDPIPTAERDEIKSVFNFNSRMLAKYISNLNAIELATPFHICGALNLNALNFDIQLKLAQEKIAGGVQTFLTQPVLSPTAVDNLRRAKQQLPARILAGIMPVMSFRNACFMNNEIAGISVCPEICALYEGKTRAEARDLAVRVSAEIAARVATDCDGYYIISPFNRVDVVADIVELVRARNLL</sequence>
<keyword evidence="8" id="KW-0479">Metal-binding</keyword>
<dbReference type="InterPro" id="IPR003726">
    <property type="entry name" value="HCY_dom"/>
</dbReference>
<dbReference type="GO" id="GO:0046872">
    <property type="term" value="F:metal ion binding"/>
    <property type="evidence" value="ECO:0007669"/>
    <property type="project" value="UniProtKB-KW"/>
</dbReference>
<dbReference type="NCBIfam" id="NF006396">
    <property type="entry name" value="PRK08645.1"/>
    <property type="match status" value="1"/>
</dbReference>
<evidence type="ECO:0000256" key="1">
    <source>
        <dbReference type="ARBA" id="ARBA00001974"/>
    </source>
</evidence>
<evidence type="ECO:0000256" key="8">
    <source>
        <dbReference type="PROSITE-ProRule" id="PRU00333"/>
    </source>
</evidence>
<keyword evidence="5 8" id="KW-0808">Transferase</keyword>
<dbReference type="SUPFAM" id="SSF82282">
    <property type="entry name" value="Homocysteine S-methyltransferase"/>
    <property type="match status" value="1"/>
</dbReference>
<comment type="pathway">
    <text evidence="2">One-carbon metabolism; tetrahydrofolate interconversion.</text>
</comment>
<keyword evidence="3 8" id="KW-0489">Methyltransferase</keyword>
<accession>A0A9D1HL52</accession>
<dbReference type="GO" id="GO:0006555">
    <property type="term" value="P:methionine metabolic process"/>
    <property type="evidence" value="ECO:0007669"/>
    <property type="project" value="InterPro"/>
</dbReference>
<reference evidence="10" key="1">
    <citation type="submission" date="2020-10" db="EMBL/GenBank/DDBJ databases">
        <authorList>
            <person name="Gilroy R."/>
        </authorList>
    </citation>
    <scope>NUCLEOTIDE SEQUENCE</scope>
    <source>
        <strain evidence="10">2830</strain>
    </source>
</reference>
<comment type="caution">
    <text evidence="10">The sequence shown here is derived from an EMBL/GenBank/DDBJ whole genome shotgun (WGS) entry which is preliminary data.</text>
</comment>
<keyword evidence="8" id="KW-0862">Zinc</keyword>
<dbReference type="InterPro" id="IPR036589">
    <property type="entry name" value="HCY_dom_sf"/>
</dbReference>
<dbReference type="CDD" id="cd00537">
    <property type="entry name" value="MTHFR"/>
    <property type="match status" value="1"/>
</dbReference>
<feature type="binding site" evidence="8">
    <location>
        <position position="201"/>
    </location>
    <ligand>
        <name>Zn(2+)</name>
        <dbReference type="ChEBI" id="CHEBI:29105"/>
    </ligand>
</feature>
<evidence type="ECO:0000256" key="7">
    <source>
        <dbReference type="ARBA" id="ARBA00023002"/>
    </source>
</evidence>
<dbReference type="EC" id="1.5.1.20" evidence="10"/>
<dbReference type="GO" id="GO:0008168">
    <property type="term" value="F:methyltransferase activity"/>
    <property type="evidence" value="ECO:0007669"/>
    <property type="project" value="UniProtKB-UniRule"/>
</dbReference>
<comment type="cofactor">
    <cofactor evidence="1">
        <name>FAD</name>
        <dbReference type="ChEBI" id="CHEBI:57692"/>
    </cofactor>
</comment>
<dbReference type="Gene3D" id="3.20.20.220">
    <property type="match status" value="1"/>
</dbReference>
<evidence type="ECO:0000313" key="10">
    <source>
        <dbReference type="EMBL" id="HIU09918.1"/>
    </source>
</evidence>
<gene>
    <name evidence="10" type="ORF">IAB00_01475</name>
</gene>
<name>A0A9D1HL52_9FIRM</name>
<dbReference type="EMBL" id="DVMH01000009">
    <property type="protein sequence ID" value="HIU09918.1"/>
    <property type="molecule type" value="Genomic_DNA"/>
</dbReference>
<evidence type="ECO:0000313" key="11">
    <source>
        <dbReference type="Proteomes" id="UP000824124"/>
    </source>
</evidence>
<evidence type="ECO:0000256" key="3">
    <source>
        <dbReference type="ARBA" id="ARBA00022603"/>
    </source>
</evidence>
<keyword evidence="4" id="KW-0285">Flavoprotein</keyword>
<reference evidence="10" key="2">
    <citation type="journal article" date="2021" name="PeerJ">
        <title>Extensive microbial diversity within the chicken gut microbiome revealed by metagenomics and culture.</title>
        <authorList>
            <person name="Gilroy R."/>
            <person name="Ravi A."/>
            <person name="Getino M."/>
            <person name="Pursley I."/>
            <person name="Horton D.L."/>
            <person name="Alikhan N.F."/>
            <person name="Baker D."/>
            <person name="Gharbi K."/>
            <person name="Hall N."/>
            <person name="Watson M."/>
            <person name="Adriaenssens E.M."/>
            <person name="Foster-Nyarko E."/>
            <person name="Jarju S."/>
            <person name="Secka A."/>
            <person name="Antonio M."/>
            <person name="Oren A."/>
            <person name="Chaudhuri R.R."/>
            <person name="La Ragione R."/>
            <person name="Hildebrand F."/>
            <person name="Pallen M.J."/>
        </authorList>
    </citation>
    <scope>NUCLEOTIDE SEQUENCE</scope>
    <source>
        <strain evidence="10">2830</strain>
    </source>
</reference>
<dbReference type="InterPro" id="IPR003171">
    <property type="entry name" value="Mehydrof_redctse-like"/>
</dbReference>
<dbReference type="InterPro" id="IPR029041">
    <property type="entry name" value="FAD-linked_oxidoreductase-like"/>
</dbReference>
<feature type="binding site" evidence="8">
    <location>
        <position position="266"/>
    </location>
    <ligand>
        <name>Zn(2+)</name>
        <dbReference type="ChEBI" id="CHEBI:29105"/>
    </ligand>
</feature>
<evidence type="ECO:0000256" key="4">
    <source>
        <dbReference type="ARBA" id="ARBA00022630"/>
    </source>
</evidence>
<dbReference type="GO" id="GO:0004489">
    <property type="term" value="F:methylenetetrahydrofolate reductase [NAD(P)H] activity"/>
    <property type="evidence" value="ECO:0007669"/>
    <property type="project" value="UniProtKB-EC"/>
</dbReference>